<dbReference type="PRINTS" id="PR00778">
    <property type="entry name" value="HTHARSR"/>
</dbReference>
<evidence type="ECO:0000313" key="5">
    <source>
        <dbReference type="EMBL" id="TDW99515.1"/>
    </source>
</evidence>
<proteinExistence type="predicted"/>
<dbReference type="InterPro" id="IPR011991">
    <property type="entry name" value="ArsR-like_HTH"/>
</dbReference>
<dbReference type="CDD" id="cd00090">
    <property type="entry name" value="HTH_ARSR"/>
    <property type="match status" value="1"/>
</dbReference>
<comment type="caution">
    <text evidence="5">The sequence shown here is derived from an EMBL/GenBank/DDBJ whole genome shotgun (WGS) entry which is preliminary data.</text>
</comment>
<dbReference type="PANTHER" id="PTHR43132:SF2">
    <property type="entry name" value="ARSENICAL RESISTANCE OPERON REPRESSOR ARSR-RELATED"/>
    <property type="match status" value="1"/>
</dbReference>
<dbReference type="InterPro" id="IPR036388">
    <property type="entry name" value="WH-like_DNA-bd_sf"/>
</dbReference>
<evidence type="ECO:0000256" key="1">
    <source>
        <dbReference type="ARBA" id="ARBA00023015"/>
    </source>
</evidence>
<dbReference type="RefSeq" id="WP_246073464.1">
    <property type="nucleotide sequence ID" value="NZ_SODV01000001.1"/>
</dbReference>
<dbReference type="PROSITE" id="PS50987">
    <property type="entry name" value="HTH_ARSR_2"/>
    <property type="match status" value="1"/>
</dbReference>
<keyword evidence="6" id="KW-1185">Reference proteome</keyword>
<dbReference type="SUPFAM" id="SSF46785">
    <property type="entry name" value="Winged helix' DNA-binding domain"/>
    <property type="match status" value="1"/>
</dbReference>
<dbReference type="GO" id="GO:0003677">
    <property type="term" value="F:DNA binding"/>
    <property type="evidence" value="ECO:0007669"/>
    <property type="project" value="UniProtKB-KW"/>
</dbReference>
<reference evidence="5 6" key="1">
    <citation type="submission" date="2019-03" db="EMBL/GenBank/DDBJ databases">
        <title>Genomic Encyclopedia of Type Strains, Phase IV (KMG-IV): sequencing the most valuable type-strain genomes for metagenomic binning, comparative biology and taxonomic classification.</title>
        <authorList>
            <person name="Goeker M."/>
        </authorList>
    </citation>
    <scope>NUCLEOTIDE SEQUENCE [LARGE SCALE GENOMIC DNA]</scope>
    <source>
        <strain evidence="5 6">DSM 100059</strain>
    </source>
</reference>
<feature type="domain" description="HTH arsR-type" evidence="4">
    <location>
        <begin position="24"/>
        <end position="116"/>
    </location>
</feature>
<evidence type="ECO:0000256" key="3">
    <source>
        <dbReference type="ARBA" id="ARBA00023163"/>
    </source>
</evidence>
<dbReference type="InterPro" id="IPR001845">
    <property type="entry name" value="HTH_ArsR_DNA-bd_dom"/>
</dbReference>
<gene>
    <name evidence="5" type="ORF">EDB95_0525</name>
</gene>
<dbReference type="SMART" id="SM00418">
    <property type="entry name" value="HTH_ARSR"/>
    <property type="match status" value="1"/>
</dbReference>
<keyword evidence="2 5" id="KW-0238">DNA-binding</keyword>
<dbReference type="NCBIfam" id="NF033788">
    <property type="entry name" value="HTH_metalloreg"/>
    <property type="match status" value="1"/>
</dbReference>
<dbReference type="InterPro" id="IPR051011">
    <property type="entry name" value="Metal_resp_trans_reg"/>
</dbReference>
<name>A0A4R8DP67_9BACT</name>
<evidence type="ECO:0000313" key="6">
    <source>
        <dbReference type="Proteomes" id="UP000294498"/>
    </source>
</evidence>
<dbReference type="AlphaFoldDB" id="A0A4R8DP67"/>
<evidence type="ECO:0000256" key="2">
    <source>
        <dbReference type="ARBA" id="ARBA00023125"/>
    </source>
</evidence>
<keyword evidence="3" id="KW-0804">Transcription</keyword>
<organism evidence="5 6">
    <name type="scientific">Dinghuibacter silviterrae</name>
    <dbReference type="NCBI Taxonomy" id="1539049"/>
    <lineage>
        <taxon>Bacteria</taxon>
        <taxon>Pseudomonadati</taxon>
        <taxon>Bacteroidota</taxon>
        <taxon>Chitinophagia</taxon>
        <taxon>Chitinophagales</taxon>
        <taxon>Chitinophagaceae</taxon>
        <taxon>Dinghuibacter</taxon>
    </lineage>
</organism>
<sequence>MAETQTPYAMVLHGKHAKESAVRVDLLSVKKAALVLRALNHKLRQQVVRLIDEHEKMTVTEIYTKLRLEQSVASQHLAILRRAGIVMTEREGKFIWYTINTKRVEEISKFVEELVG</sequence>
<dbReference type="EMBL" id="SODV01000001">
    <property type="protein sequence ID" value="TDW99515.1"/>
    <property type="molecule type" value="Genomic_DNA"/>
</dbReference>
<dbReference type="Pfam" id="PF01022">
    <property type="entry name" value="HTH_5"/>
    <property type="match status" value="1"/>
</dbReference>
<dbReference type="Proteomes" id="UP000294498">
    <property type="component" value="Unassembled WGS sequence"/>
</dbReference>
<accession>A0A4R8DP67</accession>
<evidence type="ECO:0000259" key="4">
    <source>
        <dbReference type="PROSITE" id="PS50987"/>
    </source>
</evidence>
<protein>
    <submittedName>
        <fullName evidence="5">DNA-binding transcriptional ArsR family regulator</fullName>
    </submittedName>
</protein>
<dbReference type="PANTHER" id="PTHR43132">
    <property type="entry name" value="ARSENICAL RESISTANCE OPERON REPRESSOR ARSR-RELATED"/>
    <property type="match status" value="1"/>
</dbReference>
<dbReference type="Gene3D" id="1.10.10.10">
    <property type="entry name" value="Winged helix-like DNA-binding domain superfamily/Winged helix DNA-binding domain"/>
    <property type="match status" value="1"/>
</dbReference>
<keyword evidence="1" id="KW-0805">Transcription regulation</keyword>
<dbReference type="InterPro" id="IPR036390">
    <property type="entry name" value="WH_DNA-bd_sf"/>
</dbReference>
<dbReference type="GO" id="GO:0003700">
    <property type="term" value="F:DNA-binding transcription factor activity"/>
    <property type="evidence" value="ECO:0007669"/>
    <property type="project" value="InterPro"/>
</dbReference>